<reference evidence="11" key="2">
    <citation type="journal article" date="2016" name="Sci. Rep.">
        <title>Dictyocaulus viviparus genome, variome and transcriptome elucidate lungworm biology and support future intervention.</title>
        <authorList>
            <person name="McNulty S.N."/>
            <person name="Strube C."/>
            <person name="Rosa B.A."/>
            <person name="Martin J.C."/>
            <person name="Tyagi R."/>
            <person name="Choi Y.J."/>
            <person name="Wang Q."/>
            <person name="Hallsworth Pepin K."/>
            <person name="Zhang X."/>
            <person name="Ozersky P."/>
            <person name="Wilson R.K."/>
            <person name="Sternberg P.W."/>
            <person name="Gasser R.B."/>
            <person name="Mitreva M."/>
        </authorList>
    </citation>
    <scope>NUCLEOTIDE SEQUENCE [LARGE SCALE GENOMIC DNA]</scope>
    <source>
        <strain evidence="11">HannoverDv2000</strain>
    </source>
</reference>
<evidence type="ECO:0000256" key="7">
    <source>
        <dbReference type="ARBA" id="ARBA00023242"/>
    </source>
</evidence>
<dbReference type="Proteomes" id="UP000053766">
    <property type="component" value="Unassembled WGS sequence"/>
</dbReference>
<dbReference type="InterPro" id="IPR009057">
    <property type="entry name" value="Homeodomain-like_sf"/>
</dbReference>
<keyword evidence="2" id="KW-0217">Developmental protein</keyword>
<reference evidence="10 11" key="1">
    <citation type="submission" date="2013-11" db="EMBL/GenBank/DDBJ databases">
        <title>Draft genome of the bovine lungworm Dictyocaulus viviparus.</title>
        <authorList>
            <person name="Mitreva M."/>
        </authorList>
    </citation>
    <scope>NUCLEOTIDE SEQUENCE [LARGE SCALE GENOMIC DNA]</scope>
    <source>
        <strain evidence="10 11">HannoverDv2000</strain>
    </source>
</reference>
<evidence type="ECO:0000313" key="10">
    <source>
        <dbReference type="EMBL" id="KJH46546.1"/>
    </source>
</evidence>
<dbReference type="OrthoDB" id="3225452at2759"/>
<dbReference type="PROSITE" id="PS51057">
    <property type="entry name" value="PAIRED_2"/>
    <property type="match status" value="1"/>
</dbReference>
<dbReference type="Pfam" id="PF00292">
    <property type="entry name" value="PAX"/>
    <property type="match status" value="1"/>
</dbReference>
<feature type="domain" description="Paired" evidence="9">
    <location>
        <begin position="99"/>
        <end position="235"/>
    </location>
</feature>
<dbReference type="GO" id="GO:0005634">
    <property type="term" value="C:nucleus"/>
    <property type="evidence" value="ECO:0007669"/>
    <property type="project" value="UniProtKB-SubCell"/>
</dbReference>
<evidence type="ECO:0000256" key="3">
    <source>
        <dbReference type="ARBA" id="ARBA00022724"/>
    </source>
</evidence>
<name>A0A0D8XW06_DICVI</name>
<dbReference type="InterPro" id="IPR043565">
    <property type="entry name" value="PAX_fam"/>
</dbReference>
<dbReference type="PANTHER" id="PTHR45636">
    <property type="entry name" value="PAIRED BOX PROTEIN PAX-6-RELATED-RELATED"/>
    <property type="match status" value="1"/>
</dbReference>
<dbReference type="InterPro" id="IPR036388">
    <property type="entry name" value="WH-like_DNA-bd_sf"/>
</dbReference>
<evidence type="ECO:0000256" key="6">
    <source>
        <dbReference type="ARBA" id="ARBA00023163"/>
    </source>
</evidence>
<accession>A0A0D8XW06</accession>
<dbReference type="PRINTS" id="PR00027">
    <property type="entry name" value="PAIREDBOX"/>
</dbReference>
<dbReference type="SUPFAM" id="SSF46689">
    <property type="entry name" value="Homeodomain-like"/>
    <property type="match status" value="1"/>
</dbReference>
<gene>
    <name evidence="10" type="ORF">DICVIV_07387</name>
</gene>
<dbReference type="GO" id="GO:0000981">
    <property type="term" value="F:DNA-binding transcription factor activity, RNA polymerase II-specific"/>
    <property type="evidence" value="ECO:0007669"/>
    <property type="project" value="TreeGrafter"/>
</dbReference>
<protein>
    <submittedName>
        <fullName evidence="10">Paired box' domain protein</fullName>
    </submittedName>
</protein>
<dbReference type="STRING" id="29172.A0A0D8XW06"/>
<keyword evidence="7" id="KW-0539">Nucleus</keyword>
<evidence type="ECO:0000256" key="8">
    <source>
        <dbReference type="SAM" id="MobiDB-lite"/>
    </source>
</evidence>
<keyword evidence="3" id="KW-0563">Paired box</keyword>
<evidence type="ECO:0000256" key="1">
    <source>
        <dbReference type="ARBA" id="ARBA00004123"/>
    </source>
</evidence>
<dbReference type="AlphaFoldDB" id="A0A0D8XW06"/>
<dbReference type="InterPro" id="IPR001523">
    <property type="entry name" value="Paired_dom"/>
</dbReference>
<dbReference type="SMART" id="SM00351">
    <property type="entry name" value="PAX"/>
    <property type="match status" value="1"/>
</dbReference>
<comment type="subcellular location">
    <subcellularLocation>
        <location evidence="1">Nucleus</location>
    </subcellularLocation>
</comment>
<organism evidence="10 11">
    <name type="scientific">Dictyocaulus viviparus</name>
    <name type="common">Bovine lungworm</name>
    <dbReference type="NCBI Taxonomy" id="29172"/>
    <lineage>
        <taxon>Eukaryota</taxon>
        <taxon>Metazoa</taxon>
        <taxon>Ecdysozoa</taxon>
        <taxon>Nematoda</taxon>
        <taxon>Chromadorea</taxon>
        <taxon>Rhabditida</taxon>
        <taxon>Rhabditina</taxon>
        <taxon>Rhabditomorpha</taxon>
        <taxon>Strongyloidea</taxon>
        <taxon>Metastrongylidae</taxon>
        <taxon>Dictyocaulus</taxon>
    </lineage>
</organism>
<dbReference type="EMBL" id="KN716347">
    <property type="protein sequence ID" value="KJH46546.1"/>
    <property type="molecule type" value="Genomic_DNA"/>
</dbReference>
<feature type="region of interest" description="Disordered" evidence="8">
    <location>
        <begin position="160"/>
        <end position="188"/>
    </location>
</feature>
<evidence type="ECO:0000256" key="2">
    <source>
        <dbReference type="ARBA" id="ARBA00022473"/>
    </source>
</evidence>
<evidence type="ECO:0000313" key="11">
    <source>
        <dbReference type="Proteomes" id="UP000053766"/>
    </source>
</evidence>
<keyword evidence="11" id="KW-1185">Reference proteome</keyword>
<dbReference type="PANTHER" id="PTHR45636:SF27">
    <property type="entry name" value="PAIRED DOMAIN-CONTAINING PROTEIN"/>
    <property type="match status" value="1"/>
</dbReference>
<evidence type="ECO:0000259" key="9">
    <source>
        <dbReference type="PROSITE" id="PS51057"/>
    </source>
</evidence>
<keyword evidence="5" id="KW-0238">DNA-binding</keyword>
<keyword evidence="6" id="KW-0804">Transcription</keyword>
<proteinExistence type="predicted"/>
<sequence>MMSYYIPQKEKSLSNNMNEFSDEGIEKPKAKIICILNLPIECLKNLPIECLKGMAPSVSNTYYTSSEAPRLTTELSEDNDVLPETVIDSAKRDDVRKPRRKGTNLYGRPYCPGRPLSMVERRRIIDLHMSGMKVNAISKALCISHGCVSKIISRYRQTGILSPASSPEQRRTRRKKNESPSSATSLVDLHEYKPEFKHDYTHSTTVADYTAHDFRLHYATTTPSHGVVEMAAMQHYTMLPEQMLMQEYPQSILL</sequence>
<evidence type="ECO:0000256" key="4">
    <source>
        <dbReference type="ARBA" id="ARBA00023015"/>
    </source>
</evidence>
<keyword evidence="4" id="KW-0805">Transcription regulation</keyword>
<dbReference type="Gene3D" id="1.10.10.10">
    <property type="entry name" value="Winged helix-like DNA-binding domain superfamily/Winged helix DNA-binding domain"/>
    <property type="match status" value="1"/>
</dbReference>
<evidence type="ECO:0000256" key="5">
    <source>
        <dbReference type="ARBA" id="ARBA00023125"/>
    </source>
</evidence>
<dbReference type="GO" id="GO:0000978">
    <property type="term" value="F:RNA polymerase II cis-regulatory region sequence-specific DNA binding"/>
    <property type="evidence" value="ECO:0007669"/>
    <property type="project" value="TreeGrafter"/>
</dbReference>